<accession>A0A4R7K6J1</accession>
<gene>
    <name evidence="1" type="ORF">CLV90_0509</name>
</gene>
<proteinExistence type="predicted"/>
<evidence type="ECO:0000313" key="2">
    <source>
        <dbReference type="Proteomes" id="UP000294749"/>
    </source>
</evidence>
<organism evidence="1 2">
    <name type="scientific">Maribacter spongiicola</name>
    <dbReference type="NCBI Taxonomy" id="1206753"/>
    <lineage>
        <taxon>Bacteria</taxon>
        <taxon>Pseudomonadati</taxon>
        <taxon>Bacteroidota</taxon>
        <taxon>Flavobacteriia</taxon>
        <taxon>Flavobacteriales</taxon>
        <taxon>Flavobacteriaceae</taxon>
        <taxon>Maribacter</taxon>
    </lineage>
</organism>
<dbReference type="AlphaFoldDB" id="A0A4R7K6J1"/>
<reference evidence="1 2" key="1">
    <citation type="submission" date="2019-03" db="EMBL/GenBank/DDBJ databases">
        <title>Genomic Encyclopedia of Archaeal and Bacterial Type Strains, Phase II (KMG-II): from individual species to whole genera.</title>
        <authorList>
            <person name="Goeker M."/>
        </authorList>
    </citation>
    <scope>NUCLEOTIDE SEQUENCE [LARGE SCALE GENOMIC DNA]</scope>
    <source>
        <strain evidence="1 2">DSM 25233</strain>
    </source>
</reference>
<keyword evidence="2" id="KW-1185">Reference proteome</keyword>
<dbReference type="EMBL" id="SOAY01000010">
    <property type="protein sequence ID" value="TDT46459.1"/>
    <property type="molecule type" value="Genomic_DNA"/>
</dbReference>
<protein>
    <submittedName>
        <fullName evidence="1">Uncharacterized protein</fullName>
    </submittedName>
</protein>
<dbReference type="RefSeq" id="WP_133685934.1">
    <property type="nucleotide sequence ID" value="NZ_SOAY01000010.1"/>
</dbReference>
<dbReference type="OrthoDB" id="1073876at2"/>
<name>A0A4R7K6J1_9FLAO</name>
<dbReference type="Proteomes" id="UP000294749">
    <property type="component" value="Unassembled WGS sequence"/>
</dbReference>
<comment type="caution">
    <text evidence="1">The sequence shown here is derived from an EMBL/GenBank/DDBJ whole genome shotgun (WGS) entry which is preliminary data.</text>
</comment>
<evidence type="ECO:0000313" key="1">
    <source>
        <dbReference type="EMBL" id="TDT46459.1"/>
    </source>
</evidence>
<sequence>MIDIISKYTSFPLGLIKSDLSTIKEDIHRLYELNKANADWEIKSEKLDIEIVASPPEIPAGGAHFPKFVIWTPNNLDGWVAFFANYQDGLHTTKWNLAKRYDRLVIDLTFSNKNLAVYPAYLFQYYGGSDIERIIYSMNDGGPWKFYETGQVQDFENLEHYSKRIKNKRMNNDIILEYLSKIGISIDNSFFHSEMDAIYFERTKW</sequence>